<gene>
    <name evidence="3" type="ORF">COB13_17180</name>
</gene>
<dbReference type="AlphaFoldDB" id="A0A2A4YQ39"/>
<reference evidence="3" key="2">
    <citation type="journal article" date="2018" name="ISME J.">
        <title>A dynamic microbial community with high functional redundancy inhabits the cold, oxic subseafloor aquifer.</title>
        <authorList>
            <person name="Tully B.J."/>
            <person name="Wheat C.G."/>
            <person name="Glazer B.T."/>
            <person name="Huber J.A."/>
        </authorList>
    </citation>
    <scope>NUCLEOTIDE SEQUENCE</scope>
    <source>
        <strain evidence="3">NORP83</strain>
    </source>
</reference>
<protein>
    <recommendedName>
        <fullName evidence="2">YCII-related domain-containing protein</fullName>
    </recommendedName>
</protein>
<dbReference type="InterPro" id="IPR011008">
    <property type="entry name" value="Dimeric_a/b-barrel"/>
</dbReference>
<organism evidence="3">
    <name type="scientific">OCS116 cluster bacterium</name>
    <dbReference type="NCBI Taxonomy" id="2030921"/>
    <lineage>
        <taxon>Bacteria</taxon>
        <taxon>Pseudomonadati</taxon>
        <taxon>Pseudomonadota</taxon>
        <taxon>Alphaproteobacteria</taxon>
        <taxon>OCS116 cluster</taxon>
    </lineage>
</organism>
<dbReference type="SUPFAM" id="SSF54909">
    <property type="entry name" value="Dimeric alpha+beta barrel"/>
    <property type="match status" value="1"/>
</dbReference>
<dbReference type="EMBL" id="NVUS01000039">
    <property type="protein sequence ID" value="PCI96740.1"/>
    <property type="molecule type" value="Genomic_DNA"/>
</dbReference>
<feature type="domain" description="YCII-related" evidence="2">
    <location>
        <begin position="64"/>
        <end position="97"/>
    </location>
</feature>
<comment type="similarity">
    <text evidence="1">Belongs to the YciI family.</text>
</comment>
<name>A0A2A4YQ39_9PROT</name>
<evidence type="ECO:0000259" key="2">
    <source>
        <dbReference type="Pfam" id="PF03795"/>
    </source>
</evidence>
<dbReference type="Pfam" id="PF03795">
    <property type="entry name" value="YCII"/>
    <property type="match status" value="1"/>
</dbReference>
<dbReference type="InterPro" id="IPR005545">
    <property type="entry name" value="YCII"/>
</dbReference>
<dbReference type="Gene3D" id="3.30.70.1060">
    <property type="entry name" value="Dimeric alpha+beta barrel"/>
    <property type="match status" value="1"/>
</dbReference>
<evidence type="ECO:0000313" key="3">
    <source>
        <dbReference type="EMBL" id="PCI96740.1"/>
    </source>
</evidence>
<proteinExistence type="inferred from homology"/>
<evidence type="ECO:0000256" key="1">
    <source>
        <dbReference type="ARBA" id="ARBA00007689"/>
    </source>
</evidence>
<accession>A0A2A4YQ39</accession>
<comment type="caution">
    <text evidence="3">The sequence shown here is derived from an EMBL/GenBank/DDBJ whole genome shotgun (WGS) entry which is preliminary data.</text>
</comment>
<sequence>MDEFAIIYVGQGTPDKMPKTKEEGMAHRQKWMEWVGSLGDAVVNPGQPMMEHKLVSSEGVSDVAENEKFTGFAIVKAENIEAAIEIAKSDPFLNMGGGVQVAKMMKMPG</sequence>
<reference key="1">
    <citation type="submission" date="2017-08" db="EMBL/GenBank/DDBJ databases">
        <title>A dynamic microbial community with high functional redundancy inhabits the cold, oxic subseafloor aquifer.</title>
        <authorList>
            <person name="Tully B.J."/>
            <person name="Wheat C.G."/>
            <person name="Glazer B.T."/>
            <person name="Huber J.A."/>
        </authorList>
    </citation>
    <scope>NUCLEOTIDE SEQUENCE [LARGE SCALE GENOMIC DNA]</scope>
</reference>